<evidence type="ECO:0000313" key="3">
    <source>
        <dbReference type="EMBL" id="SMD36861.1"/>
    </source>
</evidence>
<evidence type="ECO:0000256" key="1">
    <source>
        <dbReference type="ARBA" id="ARBA00022723"/>
    </source>
</evidence>
<accession>A0A1W2GJU9</accession>
<reference evidence="3 4" key="1">
    <citation type="submission" date="2017-04" db="EMBL/GenBank/DDBJ databases">
        <authorList>
            <person name="Afonso C.L."/>
            <person name="Miller P.J."/>
            <person name="Scott M.A."/>
            <person name="Spackman E."/>
            <person name="Goraichik I."/>
            <person name="Dimitrov K.M."/>
            <person name="Suarez D.L."/>
            <person name="Swayne D.E."/>
        </authorList>
    </citation>
    <scope>NUCLEOTIDE SEQUENCE [LARGE SCALE GENOMIC DNA]</scope>
    <source>
        <strain evidence="3 4">DSM 26133</strain>
    </source>
</reference>
<feature type="domain" description="VOC" evidence="2">
    <location>
        <begin position="10"/>
        <end position="150"/>
    </location>
</feature>
<sequence length="357" mass="40152">MGMDGKLIYGIQQIGVGVDDAEKGFEWYAKTLGADLCIFDDNNEATFMAKYMGGEPRAKRAILAMNAQGGSGYEIWQHTGRTPLTIEEPVQLGDLGINIAKIKSQNIQASYDRLKGKGVTICTPINEEADGSKGFYIKDPWDNILQIKEFDSWLKKSKFDVGGICGATLGVSDIDQSLKLYSDILGYDQIVYDETGTFEDLKGLNNGEGKFRRILLTHKKDRTGGFYPLLGDGQIELIQALDRTPKTLFEGRFWGDVGFIHLCFDIRNMNALVEECKEKNYPFQVLSSEHFDMGDANGHWGYIEDNDGTLIEFVETHKVPLIKKINWSIKLKNRDPHKPLPGFILKAMAITKRKKFD</sequence>
<feature type="domain" description="VOC" evidence="2">
    <location>
        <begin position="163"/>
        <end position="316"/>
    </location>
</feature>
<dbReference type="InterPro" id="IPR037523">
    <property type="entry name" value="VOC_core"/>
</dbReference>
<keyword evidence="3" id="KW-0223">Dioxygenase</keyword>
<dbReference type="GO" id="GO:0046491">
    <property type="term" value="P:L-methylmalonyl-CoA metabolic process"/>
    <property type="evidence" value="ECO:0007669"/>
    <property type="project" value="TreeGrafter"/>
</dbReference>
<dbReference type="AlphaFoldDB" id="A0A1W2GJU9"/>
<dbReference type="InterPro" id="IPR051785">
    <property type="entry name" value="MMCE/EMCE_epimerase"/>
</dbReference>
<dbReference type="PANTHER" id="PTHR43048">
    <property type="entry name" value="METHYLMALONYL-COA EPIMERASE"/>
    <property type="match status" value="1"/>
</dbReference>
<evidence type="ECO:0000313" key="4">
    <source>
        <dbReference type="Proteomes" id="UP000192472"/>
    </source>
</evidence>
<dbReference type="PANTHER" id="PTHR43048:SF3">
    <property type="entry name" value="METHYLMALONYL-COA EPIMERASE, MITOCHONDRIAL"/>
    <property type="match status" value="1"/>
</dbReference>
<dbReference type="InterPro" id="IPR029068">
    <property type="entry name" value="Glyas_Bleomycin-R_OHBP_Dase"/>
</dbReference>
<dbReference type="EMBL" id="FWYF01000003">
    <property type="protein sequence ID" value="SMD36861.1"/>
    <property type="molecule type" value="Genomic_DNA"/>
</dbReference>
<dbReference type="GO" id="GO:0051213">
    <property type="term" value="F:dioxygenase activity"/>
    <property type="evidence" value="ECO:0007669"/>
    <property type="project" value="UniProtKB-KW"/>
</dbReference>
<dbReference type="GO" id="GO:0046872">
    <property type="term" value="F:metal ion binding"/>
    <property type="evidence" value="ECO:0007669"/>
    <property type="project" value="UniProtKB-KW"/>
</dbReference>
<dbReference type="SUPFAM" id="SSF54593">
    <property type="entry name" value="Glyoxalase/Bleomycin resistance protein/Dihydroxybiphenyl dioxygenase"/>
    <property type="match status" value="2"/>
</dbReference>
<dbReference type="InterPro" id="IPR004360">
    <property type="entry name" value="Glyas_Fos-R_dOase_dom"/>
</dbReference>
<dbReference type="GO" id="GO:0004493">
    <property type="term" value="F:methylmalonyl-CoA epimerase activity"/>
    <property type="evidence" value="ECO:0007669"/>
    <property type="project" value="TreeGrafter"/>
</dbReference>
<dbReference type="Pfam" id="PF00903">
    <property type="entry name" value="Glyoxalase"/>
    <property type="match status" value="1"/>
</dbReference>
<protein>
    <submittedName>
        <fullName evidence="3">Catechol 2,3-dioxygenase</fullName>
    </submittedName>
</protein>
<proteinExistence type="predicted"/>
<keyword evidence="4" id="KW-1185">Reference proteome</keyword>
<organism evidence="3 4">
    <name type="scientific">Reichenbachiella faecimaris</name>
    <dbReference type="NCBI Taxonomy" id="692418"/>
    <lineage>
        <taxon>Bacteria</taxon>
        <taxon>Pseudomonadati</taxon>
        <taxon>Bacteroidota</taxon>
        <taxon>Cytophagia</taxon>
        <taxon>Cytophagales</taxon>
        <taxon>Reichenbachiellaceae</taxon>
        <taxon>Reichenbachiella</taxon>
    </lineage>
</organism>
<dbReference type="Pfam" id="PF13669">
    <property type="entry name" value="Glyoxalase_4"/>
    <property type="match status" value="1"/>
</dbReference>
<dbReference type="PROSITE" id="PS51819">
    <property type="entry name" value="VOC"/>
    <property type="match status" value="2"/>
</dbReference>
<keyword evidence="3" id="KW-0560">Oxidoreductase</keyword>
<name>A0A1W2GJU9_REIFA</name>
<keyword evidence="1" id="KW-0479">Metal-binding</keyword>
<dbReference type="Proteomes" id="UP000192472">
    <property type="component" value="Unassembled WGS sequence"/>
</dbReference>
<dbReference type="Gene3D" id="3.10.180.10">
    <property type="entry name" value="2,3-Dihydroxybiphenyl 1,2-Dioxygenase, domain 1"/>
    <property type="match status" value="2"/>
</dbReference>
<dbReference type="STRING" id="692418.SAMN04488029_3107"/>
<gene>
    <name evidence="3" type="ORF">SAMN04488029_3107</name>
</gene>
<evidence type="ECO:0000259" key="2">
    <source>
        <dbReference type="PROSITE" id="PS51819"/>
    </source>
</evidence>